<dbReference type="GO" id="GO:0006351">
    <property type="term" value="P:DNA-templated transcription"/>
    <property type="evidence" value="ECO:0007669"/>
    <property type="project" value="TreeGrafter"/>
</dbReference>
<dbReference type="PANTHER" id="PTHR38781:SF1">
    <property type="entry name" value="ANTITOXIN DINJ-RELATED"/>
    <property type="match status" value="1"/>
</dbReference>
<dbReference type="GO" id="GO:0044010">
    <property type="term" value="P:single-species biofilm formation"/>
    <property type="evidence" value="ECO:0007669"/>
    <property type="project" value="InterPro"/>
</dbReference>
<dbReference type="Proteomes" id="UP000072660">
    <property type="component" value="Unassembled WGS sequence"/>
</dbReference>
<protein>
    <submittedName>
        <fullName evidence="3">Antitoxin DinJ</fullName>
    </submittedName>
</protein>
<evidence type="ECO:0000256" key="1">
    <source>
        <dbReference type="ARBA" id="ARBA00010562"/>
    </source>
</evidence>
<name>A0A139SW83_9GAMM</name>
<evidence type="ECO:0000313" key="4">
    <source>
        <dbReference type="Proteomes" id="UP000072660"/>
    </source>
</evidence>
<proteinExistence type="inferred from homology"/>
<dbReference type="EMBL" id="LSZO01000066">
    <property type="protein sequence ID" value="KXU38859.1"/>
    <property type="molecule type" value="Genomic_DNA"/>
</dbReference>
<accession>A0A139SW83</accession>
<dbReference type="Gene3D" id="1.10.1220.10">
    <property type="entry name" value="Met repressor-like"/>
    <property type="match status" value="1"/>
</dbReference>
<comment type="caution">
    <text evidence="3">The sequence shown here is derived from an EMBL/GenBank/DDBJ whole genome shotgun (WGS) entry which is preliminary data.</text>
</comment>
<comment type="similarity">
    <text evidence="1">Belongs to the RelB/DinJ antitoxin family.</text>
</comment>
<dbReference type="AlphaFoldDB" id="A0A139SW83"/>
<dbReference type="GO" id="GO:0000987">
    <property type="term" value="F:cis-regulatory region sequence-specific DNA binding"/>
    <property type="evidence" value="ECO:0007669"/>
    <property type="project" value="InterPro"/>
</dbReference>
<reference evidence="3 4" key="1">
    <citation type="submission" date="2016-02" db="EMBL/GenBank/DDBJ databases">
        <authorList>
            <person name="Wen L."/>
            <person name="He K."/>
            <person name="Yang H."/>
        </authorList>
    </citation>
    <scope>NUCLEOTIDE SEQUENCE [LARGE SCALE GENOMIC DNA]</scope>
    <source>
        <strain evidence="3 4">CV58</strain>
    </source>
</reference>
<dbReference type="InterPro" id="IPR007337">
    <property type="entry name" value="RelB/DinJ"/>
</dbReference>
<dbReference type="NCBIfam" id="TIGR02384">
    <property type="entry name" value="RelB_DinJ"/>
    <property type="match status" value="1"/>
</dbReference>
<keyword evidence="4" id="KW-1185">Reference proteome</keyword>
<sequence length="86" mass="9437">MSSNALVSARISESLKQEAAAVLATMGLTLSDFIRIGLIKVVTEKTLPFDLNIPNELTVQTLNKSERGEELYQAENAQDLFKQLGI</sequence>
<organism evidence="3 4">
    <name type="scientific">Ventosimonas gracilis</name>
    <dbReference type="NCBI Taxonomy" id="1680762"/>
    <lineage>
        <taxon>Bacteria</taxon>
        <taxon>Pseudomonadati</taxon>
        <taxon>Pseudomonadota</taxon>
        <taxon>Gammaproteobacteria</taxon>
        <taxon>Pseudomonadales</taxon>
        <taxon>Ventosimonadaceae</taxon>
        <taxon>Ventosimonas</taxon>
    </lineage>
</organism>
<gene>
    <name evidence="3" type="ORF">AXE65_11750</name>
</gene>
<dbReference type="Pfam" id="PF04221">
    <property type="entry name" value="RelB"/>
    <property type="match status" value="1"/>
</dbReference>
<dbReference type="RefSeq" id="WP_068388288.1">
    <property type="nucleotide sequence ID" value="NZ_LSZO01000066.1"/>
</dbReference>
<keyword evidence="2" id="KW-1277">Toxin-antitoxin system</keyword>
<evidence type="ECO:0000256" key="2">
    <source>
        <dbReference type="ARBA" id="ARBA00022649"/>
    </source>
</evidence>
<evidence type="ECO:0000313" key="3">
    <source>
        <dbReference type="EMBL" id="KXU38859.1"/>
    </source>
</evidence>
<dbReference type="PIRSF" id="PIRSF003108">
    <property type="entry name" value="DinJ"/>
    <property type="match status" value="1"/>
</dbReference>
<dbReference type="GO" id="GO:0006355">
    <property type="term" value="P:regulation of DNA-templated transcription"/>
    <property type="evidence" value="ECO:0007669"/>
    <property type="project" value="InterPro"/>
</dbReference>
<dbReference type="PANTHER" id="PTHR38781">
    <property type="entry name" value="ANTITOXIN DINJ-RELATED"/>
    <property type="match status" value="1"/>
</dbReference>
<dbReference type="InterPro" id="IPR026262">
    <property type="entry name" value="DinJ"/>
</dbReference>
<dbReference type="GO" id="GO:0015643">
    <property type="term" value="F:toxic substance binding"/>
    <property type="evidence" value="ECO:0007669"/>
    <property type="project" value="InterPro"/>
</dbReference>
<dbReference type="InterPro" id="IPR013321">
    <property type="entry name" value="Arc_rbn_hlx_hlx"/>
</dbReference>
<dbReference type="OrthoDB" id="3174560at2"/>